<keyword evidence="2" id="KW-1133">Transmembrane helix</keyword>
<feature type="transmembrane region" description="Helical" evidence="2">
    <location>
        <begin position="81"/>
        <end position="103"/>
    </location>
</feature>
<dbReference type="EMBL" id="JBHEZY010000004">
    <property type="protein sequence ID" value="MFC1431570.1"/>
    <property type="molecule type" value="Genomic_DNA"/>
</dbReference>
<proteinExistence type="predicted"/>
<keyword evidence="2" id="KW-0472">Membrane</keyword>
<feature type="compositionally biased region" description="Low complexity" evidence="1">
    <location>
        <begin position="1"/>
        <end position="16"/>
    </location>
</feature>
<dbReference type="RefSeq" id="WP_380552336.1">
    <property type="nucleotide sequence ID" value="NZ_JBHEZY010000004.1"/>
</dbReference>
<evidence type="ECO:0000256" key="2">
    <source>
        <dbReference type="SAM" id="Phobius"/>
    </source>
</evidence>
<organism evidence="3 4">
    <name type="scientific">Streptacidiphilus alkalitolerans</name>
    <dbReference type="NCBI Taxonomy" id="3342712"/>
    <lineage>
        <taxon>Bacteria</taxon>
        <taxon>Bacillati</taxon>
        <taxon>Actinomycetota</taxon>
        <taxon>Actinomycetes</taxon>
        <taxon>Kitasatosporales</taxon>
        <taxon>Streptomycetaceae</taxon>
        <taxon>Streptacidiphilus</taxon>
    </lineage>
</organism>
<feature type="transmembrane region" description="Helical" evidence="2">
    <location>
        <begin position="38"/>
        <end position="60"/>
    </location>
</feature>
<protein>
    <submittedName>
        <fullName evidence="3">Uncharacterized protein</fullName>
    </submittedName>
</protein>
<evidence type="ECO:0000256" key="1">
    <source>
        <dbReference type="SAM" id="MobiDB-lite"/>
    </source>
</evidence>
<keyword evidence="2" id="KW-0812">Transmembrane</keyword>
<feature type="transmembrane region" description="Helical" evidence="2">
    <location>
        <begin position="109"/>
        <end position="131"/>
    </location>
</feature>
<feature type="transmembrane region" description="Helical" evidence="2">
    <location>
        <begin position="143"/>
        <end position="161"/>
    </location>
</feature>
<evidence type="ECO:0000313" key="3">
    <source>
        <dbReference type="EMBL" id="MFC1431570.1"/>
    </source>
</evidence>
<reference evidence="3 4" key="1">
    <citation type="submission" date="2024-09" db="EMBL/GenBank/DDBJ databases">
        <authorList>
            <person name="Lee S.D."/>
        </authorList>
    </citation>
    <scope>NUCLEOTIDE SEQUENCE [LARGE SCALE GENOMIC DNA]</scope>
    <source>
        <strain evidence="3 4">N1-3</strain>
    </source>
</reference>
<evidence type="ECO:0000313" key="4">
    <source>
        <dbReference type="Proteomes" id="UP001592530"/>
    </source>
</evidence>
<sequence>MTTAPAARTAPTVPKAPTTPPAARPGPGGYAALSPGTVLMRALLASGAALMAGLVLTYLVRQTLNANAFQDAGQVNEGFPNSGALSVGIIVATLLAVAVLHLLPRVTNYPFGFFALIMTLGYLAFLGVSFTSTLTDSQIAGQLLVCGLLAIVIAIVASWASGVPMDDRDRSAGAARR</sequence>
<accession>A0ABV6WZT9</accession>
<dbReference type="Proteomes" id="UP001592530">
    <property type="component" value="Unassembled WGS sequence"/>
</dbReference>
<name>A0ABV6WZT9_9ACTN</name>
<comment type="caution">
    <text evidence="3">The sequence shown here is derived from an EMBL/GenBank/DDBJ whole genome shotgun (WGS) entry which is preliminary data.</text>
</comment>
<feature type="region of interest" description="Disordered" evidence="1">
    <location>
        <begin position="1"/>
        <end position="27"/>
    </location>
</feature>
<gene>
    <name evidence="3" type="ORF">ACEZDB_13040</name>
</gene>